<protein>
    <recommendedName>
        <fullName evidence="4">DUF4169 family protein</fullName>
    </recommendedName>
</protein>
<proteinExistence type="predicted"/>
<dbReference type="Proteomes" id="UP001262410">
    <property type="component" value="Unassembled WGS sequence"/>
</dbReference>
<evidence type="ECO:0000313" key="3">
    <source>
        <dbReference type="Proteomes" id="UP001262410"/>
    </source>
</evidence>
<name>A0ABU1JVD6_9PROT</name>
<dbReference type="Pfam" id="PF13770">
    <property type="entry name" value="DUF4169"/>
    <property type="match status" value="1"/>
</dbReference>
<evidence type="ECO:0000256" key="1">
    <source>
        <dbReference type="SAM" id="MobiDB-lite"/>
    </source>
</evidence>
<sequence length="77" mass="8281">MGDVINLRQARKAKARAGKEAQAQENRIRFGRTGAEKRRDADAEDRGARAHDGHRIEGGGIEGGGNEDEQDPDGGKV</sequence>
<accession>A0ABU1JVD6</accession>
<reference evidence="2 3" key="1">
    <citation type="submission" date="2023-07" db="EMBL/GenBank/DDBJ databases">
        <title>Sorghum-associated microbial communities from plants grown in Nebraska, USA.</title>
        <authorList>
            <person name="Schachtman D."/>
        </authorList>
    </citation>
    <scope>NUCLEOTIDE SEQUENCE [LARGE SCALE GENOMIC DNA]</scope>
    <source>
        <strain evidence="2 3">584</strain>
    </source>
</reference>
<dbReference type="RefSeq" id="WP_309798798.1">
    <property type="nucleotide sequence ID" value="NZ_JAVDPW010000009.1"/>
</dbReference>
<feature type="region of interest" description="Disordered" evidence="1">
    <location>
        <begin position="1"/>
        <end position="77"/>
    </location>
</feature>
<feature type="compositionally biased region" description="Acidic residues" evidence="1">
    <location>
        <begin position="65"/>
        <end position="77"/>
    </location>
</feature>
<keyword evidence="3" id="KW-1185">Reference proteome</keyword>
<feature type="compositionally biased region" description="Basic and acidic residues" evidence="1">
    <location>
        <begin position="34"/>
        <end position="57"/>
    </location>
</feature>
<organism evidence="2 3">
    <name type="scientific">Inquilinus ginsengisoli</name>
    <dbReference type="NCBI Taxonomy" id="363840"/>
    <lineage>
        <taxon>Bacteria</taxon>
        <taxon>Pseudomonadati</taxon>
        <taxon>Pseudomonadota</taxon>
        <taxon>Alphaproteobacteria</taxon>
        <taxon>Rhodospirillales</taxon>
        <taxon>Rhodospirillaceae</taxon>
        <taxon>Inquilinus</taxon>
    </lineage>
</organism>
<evidence type="ECO:0008006" key="4">
    <source>
        <dbReference type="Google" id="ProtNLM"/>
    </source>
</evidence>
<dbReference type="InterPro" id="IPR025227">
    <property type="entry name" value="DUF4169"/>
</dbReference>
<evidence type="ECO:0000313" key="2">
    <source>
        <dbReference type="EMBL" id="MDR6292581.1"/>
    </source>
</evidence>
<gene>
    <name evidence="2" type="ORF">E9232_005121</name>
</gene>
<dbReference type="EMBL" id="JAVDPW010000009">
    <property type="protein sequence ID" value="MDR6292581.1"/>
    <property type="molecule type" value="Genomic_DNA"/>
</dbReference>
<comment type="caution">
    <text evidence="2">The sequence shown here is derived from an EMBL/GenBank/DDBJ whole genome shotgun (WGS) entry which is preliminary data.</text>
</comment>